<sequence length="304" mass="36006">MNVGINWKRWYAIFCLFVLILNVDDNIRAEDYKRNLQTLNEYNLFLEELPSLIRIGSQNGLLQCSRCQRISQSSQEYDDLRCHETKYFHEIERVTSVVNLRDTRVDVEMLENCSFCAVGTDFELFHESITKFFEHYEIYVCQRCDKLSNKPEHSGHPYLTSFNHLLFPIHKNPLIHKNSRLITNLAQLKGIEFDLLEFFDIFDILKDCVDSMRPAMISGKWNVGNQEISLGRRNFYNGNFGTSEWEQYIKIDEATSRSKSTLNFCTTYQAPSLFILIQMHKLQCYFLERQETLDWFLQSNEFVD</sequence>
<keyword evidence="3" id="KW-1185">Reference proteome</keyword>
<reference evidence="2" key="1">
    <citation type="submission" date="2021-06" db="EMBL/GenBank/DDBJ databases">
        <authorList>
            <person name="Kallberg Y."/>
            <person name="Tangrot J."/>
            <person name="Rosling A."/>
        </authorList>
    </citation>
    <scope>NUCLEOTIDE SEQUENCE</scope>
    <source>
        <strain evidence="2">CL551</strain>
    </source>
</reference>
<dbReference type="AlphaFoldDB" id="A0A9N8Z0Q9"/>
<keyword evidence="1" id="KW-0732">Signal</keyword>
<organism evidence="2 3">
    <name type="scientific">Acaulospora morrowiae</name>
    <dbReference type="NCBI Taxonomy" id="94023"/>
    <lineage>
        <taxon>Eukaryota</taxon>
        <taxon>Fungi</taxon>
        <taxon>Fungi incertae sedis</taxon>
        <taxon>Mucoromycota</taxon>
        <taxon>Glomeromycotina</taxon>
        <taxon>Glomeromycetes</taxon>
        <taxon>Diversisporales</taxon>
        <taxon>Acaulosporaceae</taxon>
        <taxon>Acaulospora</taxon>
    </lineage>
</organism>
<evidence type="ECO:0000313" key="2">
    <source>
        <dbReference type="EMBL" id="CAG8468452.1"/>
    </source>
</evidence>
<feature type="signal peptide" evidence="1">
    <location>
        <begin position="1"/>
        <end position="29"/>
    </location>
</feature>
<protein>
    <submittedName>
        <fullName evidence="2">3292_t:CDS:1</fullName>
    </submittedName>
</protein>
<comment type="caution">
    <text evidence="2">The sequence shown here is derived from an EMBL/GenBank/DDBJ whole genome shotgun (WGS) entry which is preliminary data.</text>
</comment>
<gene>
    <name evidence="2" type="ORF">AMORRO_LOCUS1740</name>
</gene>
<evidence type="ECO:0000313" key="3">
    <source>
        <dbReference type="Proteomes" id="UP000789342"/>
    </source>
</evidence>
<feature type="chain" id="PRO_5040324759" evidence="1">
    <location>
        <begin position="30"/>
        <end position="304"/>
    </location>
</feature>
<dbReference type="EMBL" id="CAJVPV010000667">
    <property type="protein sequence ID" value="CAG8468452.1"/>
    <property type="molecule type" value="Genomic_DNA"/>
</dbReference>
<dbReference type="OrthoDB" id="2303642at2759"/>
<accession>A0A9N8Z0Q9</accession>
<proteinExistence type="predicted"/>
<name>A0A9N8Z0Q9_9GLOM</name>
<dbReference type="Proteomes" id="UP000789342">
    <property type="component" value="Unassembled WGS sequence"/>
</dbReference>
<evidence type="ECO:0000256" key="1">
    <source>
        <dbReference type="SAM" id="SignalP"/>
    </source>
</evidence>